<protein>
    <submittedName>
        <fullName evidence="1">Uncharacterized protein</fullName>
    </submittedName>
</protein>
<dbReference type="Proteomes" id="UP000799779">
    <property type="component" value="Unassembled WGS sequence"/>
</dbReference>
<evidence type="ECO:0000313" key="2">
    <source>
        <dbReference type="Proteomes" id="UP000799779"/>
    </source>
</evidence>
<dbReference type="EMBL" id="ML977617">
    <property type="protein sequence ID" value="KAF1997140.1"/>
    <property type="molecule type" value="Genomic_DNA"/>
</dbReference>
<accession>A0A6A5W5K3</accession>
<name>A0A6A5W5K3_9PLEO</name>
<evidence type="ECO:0000313" key="1">
    <source>
        <dbReference type="EMBL" id="KAF1997140.1"/>
    </source>
</evidence>
<sequence length="273" mass="31862">MSMKPGKITKMRSTIHVRSDILEQSKKSINIFYSRMTDAVAALSKVETLAFVTQMRAILPRELLDLVYYFYFDKRQTAKAAGIILALEMIPTPEVLSDMWKRTPHFLLPEFAGFDTAREAAEVFYKKWEPKFGPEVLQSHIRFFDCLHTDHFQLGLDPSNLVRSNMTFYLTYIRGSGPDVNLSIPLEILFDLPHLHKMALDFRIEGGLREIYHVFLDLDPVCERLYGEGVRFTVGFFCYPRSSDYYDVTDIWGISSVAGRRKMWNEWLNRVYR</sequence>
<reference evidence="1" key="1">
    <citation type="journal article" date="2020" name="Stud. Mycol.">
        <title>101 Dothideomycetes genomes: a test case for predicting lifestyles and emergence of pathogens.</title>
        <authorList>
            <person name="Haridas S."/>
            <person name="Albert R."/>
            <person name="Binder M."/>
            <person name="Bloem J."/>
            <person name="Labutti K."/>
            <person name="Salamov A."/>
            <person name="Andreopoulos B."/>
            <person name="Baker S."/>
            <person name="Barry K."/>
            <person name="Bills G."/>
            <person name="Bluhm B."/>
            <person name="Cannon C."/>
            <person name="Castanera R."/>
            <person name="Culley D."/>
            <person name="Daum C."/>
            <person name="Ezra D."/>
            <person name="Gonzalez J."/>
            <person name="Henrissat B."/>
            <person name="Kuo A."/>
            <person name="Liang C."/>
            <person name="Lipzen A."/>
            <person name="Lutzoni F."/>
            <person name="Magnuson J."/>
            <person name="Mondo S."/>
            <person name="Nolan M."/>
            <person name="Ohm R."/>
            <person name="Pangilinan J."/>
            <person name="Park H.-J."/>
            <person name="Ramirez L."/>
            <person name="Alfaro M."/>
            <person name="Sun H."/>
            <person name="Tritt A."/>
            <person name="Yoshinaga Y."/>
            <person name="Zwiers L.-H."/>
            <person name="Turgeon B."/>
            <person name="Goodwin S."/>
            <person name="Spatafora J."/>
            <person name="Crous P."/>
            <person name="Grigoriev I."/>
        </authorList>
    </citation>
    <scope>NUCLEOTIDE SEQUENCE</scope>
    <source>
        <strain evidence="1">CBS 123094</strain>
    </source>
</reference>
<organism evidence="1 2">
    <name type="scientific">Amniculicola lignicola CBS 123094</name>
    <dbReference type="NCBI Taxonomy" id="1392246"/>
    <lineage>
        <taxon>Eukaryota</taxon>
        <taxon>Fungi</taxon>
        <taxon>Dikarya</taxon>
        <taxon>Ascomycota</taxon>
        <taxon>Pezizomycotina</taxon>
        <taxon>Dothideomycetes</taxon>
        <taxon>Pleosporomycetidae</taxon>
        <taxon>Pleosporales</taxon>
        <taxon>Amniculicolaceae</taxon>
        <taxon>Amniculicola</taxon>
    </lineage>
</organism>
<proteinExistence type="predicted"/>
<keyword evidence="2" id="KW-1185">Reference proteome</keyword>
<gene>
    <name evidence="1" type="ORF">P154DRAFT_525129</name>
</gene>
<dbReference type="AlphaFoldDB" id="A0A6A5W5K3"/>